<dbReference type="Pfam" id="PF01020">
    <property type="entry name" value="Ribosomal_L40e"/>
    <property type="match status" value="1"/>
</dbReference>
<dbReference type="Gene3D" id="4.10.1060.50">
    <property type="match status" value="1"/>
</dbReference>
<dbReference type="GO" id="GO:0003735">
    <property type="term" value="F:structural constituent of ribosome"/>
    <property type="evidence" value="ECO:0007669"/>
    <property type="project" value="InterPro"/>
</dbReference>
<keyword evidence="4" id="KW-0687">Ribonucleoprotein</keyword>
<reference evidence="6" key="1">
    <citation type="submission" date="2018-11" db="EMBL/GenBank/DDBJ databases">
        <title>A distinct lineage of giant viruses engineers rhodopsin photosystems in predatory marine eukaryotes.</title>
        <authorList>
            <person name="Needham D.M."/>
            <person name="Yoshizawa S."/>
            <person name="Hosaka T."/>
            <person name="Poirier C."/>
            <person name="Choi C.-J."/>
            <person name="Hehenberger E."/>
            <person name="Irwin N.A.T."/>
            <person name="Wilken S."/>
            <person name="Yung C.-M."/>
            <person name="Bachy C."/>
            <person name="Kurihara R."/>
            <person name="Nakajima Y."/>
            <person name="Kojima K."/>
            <person name="Kimura-Someya T."/>
            <person name="Leonard G."/>
            <person name="Malmstrom R.R."/>
            <person name="Mende D."/>
            <person name="Olson D.K."/>
            <person name="Sudo Y."/>
            <person name="Sudek S."/>
            <person name="Richards T.A."/>
            <person name="DeLong E.F."/>
            <person name="Keeling P.J."/>
            <person name="Santoro A.E."/>
            <person name="Shirouzu M."/>
            <person name="Iwasaki W."/>
            <person name="Worden A.Z."/>
        </authorList>
    </citation>
    <scope>NUCLEOTIDE SEQUENCE</scope>
</reference>
<dbReference type="InterPro" id="IPR038587">
    <property type="entry name" value="Ribosomal_eL40_sf"/>
</dbReference>
<name>A0A5B8IFY6_9VIRU</name>
<evidence type="ECO:0000256" key="4">
    <source>
        <dbReference type="ARBA" id="ARBA00023274"/>
    </source>
</evidence>
<gene>
    <name evidence="6" type="ORF">7_26</name>
</gene>
<evidence type="ECO:0000256" key="2">
    <source>
        <dbReference type="ARBA" id="ARBA00022490"/>
    </source>
</evidence>
<dbReference type="FunFam" id="4.10.1060.50:FF:000001">
    <property type="entry name" value="ubiquitin-60S ribosomal protein L40"/>
    <property type="match status" value="1"/>
</dbReference>
<evidence type="ECO:0000256" key="3">
    <source>
        <dbReference type="ARBA" id="ARBA00022980"/>
    </source>
</evidence>
<dbReference type="SMART" id="SM01377">
    <property type="entry name" value="Ribosomal_L40e"/>
    <property type="match status" value="1"/>
</dbReference>
<accession>A0A5B8IFY6</accession>
<comment type="subcellular location">
    <subcellularLocation>
        <location evidence="1">Cytoplasm</location>
    </subcellularLocation>
</comment>
<dbReference type="GO" id="GO:1990904">
    <property type="term" value="C:ribonucleoprotein complex"/>
    <property type="evidence" value="ECO:0007669"/>
    <property type="project" value="UniProtKB-KW"/>
</dbReference>
<feature type="domain" description="Large ribosomal subunit protein eL40" evidence="5">
    <location>
        <begin position="1"/>
        <end position="49"/>
    </location>
</feature>
<protein>
    <submittedName>
        <fullName evidence="6">Ribosomal L40e family</fullName>
    </submittedName>
</protein>
<evidence type="ECO:0000313" key="6">
    <source>
        <dbReference type="EMBL" id="QDY52378.1"/>
    </source>
</evidence>
<sequence length="52" mass="6092">MIEPNLKQLAQSFMCDKKICRKCYARLPKNALNCRKCSSADLRLKKKLKHIL</sequence>
<organism evidence="6">
    <name type="scientific">Mimiviridae sp. ChoanoV1</name>
    <dbReference type="NCBI Taxonomy" id="2596887"/>
    <lineage>
        <taxon>Viruses</taxon>
        <taxon>Varidnaviria</taxon>
        <taxon>Bamfordvirae</taxon>
        <taxon>Nucleocytoviricota</taxon>
        <taxon>Megaviricetes</taxon>
        <taxon>Imitervirales</taxon>
        <taxon>Schizomimiviridae</taxon>
    </lineage>
</organism>
<dbReference type="EMBL" id="MK250091">
    <property type="protein sequence ID" value="QDY52378.1"/>
    <property type="molecule type" value="Genomic_DNA"/>
</dbReference>
<dbReference type="SUPFAM" id="SSF57829">
    <property type="entry name" value="Zn-binding ribosomal proteins"/>
    <property type="match status" value="1"/>
</dbReference>
<evidence type="ECO:0000259" key="5">
    <source>
        <dbReference type="SMART" id="SM01377"/>
    </source>
</evidence>
<keyword evidence="2" id="KW-0963">Cytoplasm</keyword>
<dbReference type="InterPro" id="IPR011332">
    <property type="entry name" value="Ribosomal_zn-bd"/>
</dbReference>
<evidence type="ECO:0000256" key="1">
    <source>
        <dbReference type="ARBA" id="ARBA00004496"/>
    </source>
</evidence>
<proteinExistence type="predicted"/>
<dbReference type="InterPro" id="IPR001975">
    <property type="entry name" value="Ribosomal_eL40_dom"/>
</dbReference>
<keyword evidence="3" id="KW-0689">Ribosomal protein</keyword>